<gene>
    <name evidence="1" type="ORF">B296_00050340</name>
</gene>
<name>A0A426Y7V0_ENSVE</name>
<dbReference type="AlphaFoldDB" id="A0A426Y7V0"/>
<evidence type="ECO:0000313" key="1">
    <source>
        <dbReference type="EMBL" id="RRT47776.1"/>
    </source>
</evidence>
<dbReference type="EMBL" id="AMZH03014354">
    <property type="protein sequence ID" value="RRT47776.1"/>
    <property type="molecule type" value="Genomic_DNA"/>
</dbReference>
<comment type="caution">
    <text evidence="1">The sequence shown here is derived from an EMBL/GenBank/DDBJ whole genome shotgun (WGS) entry which is preliminary data.</text>
</comment>
<reference evidence="1 2" key="1">
    <citation type="journal article" date="2014" name="Agronomy (Basel)">
        <title>A Draft Genome Sequence for Ensete ventricosum, the Drought-Tolerant Tree Against Hunger.</title>
        <authorList>
            <person name="Harrison J."/>
            <person name="Moore K.A."/>
            <person name="Paszkiewicz K."/>
            <person name="Jones T."/>
            <person name="Grant M."/>
            <person name="Ambacheew D."/>
            <person name="Muzemil S."/>
            <person name="Studholme D.J."/>
        </authorList>
    </citation>
    <scope>NUCLEOTIDE SEQUENCE [LARGE SCALE GENOMIC DNA]</scope>
</reference>
<organism evidence="1 2">
    <name type="scientific">Ensete ventricosum</name>
    <name type="common">Abyssinian banana</name>
    <name type="synonym">Musa ensete</name>
    <dbReference type="NCBI Taxonomy" id="4639"/>
    <lineage>
        <taxon>Eukaryota</taxon>
        <taxon>Viridiplantae</taxon>
        <taxon>Streptophyta</taxon>
        <taxon>Embryophyta</taxon>
        <taxon>Tracheophyta</taxon>
        <taxon>Spermatophyta</taxon>
        <taxon>Magnoliopsida</taxon>
        <taxon>Liliopsida</taxon>
        <taxon>Zingiberales</taxon>
        <taxon>Musaceae</taxon>
        <taxon>Ensete</taxon>
    </lineage>
</organism>
<dbReference type="Proteomes" id="UP000287651">
    <property type="component" value="Unassembled WGS sequence"/>
</dbReference>
<evidence type="ECO:0000313" key="2">
    <source>
        <dbReference type="Proteomes" id="UP000287651"/>
    </source>
</evidence>
<sequence length="72" mass="7918">MKIIAVALPMKMPKANGFARRHVCAQPCYSDCGQVVCTQPHMGTEVTSKRQLSTMTMAMTPSASDIYNGLRR</sequence>
<accession>A0A426Y7V0</accession>
<proteinExistence type="predicted"/>
<protein>
    <submittedName>
        <fullName evidence="1">Uncharacterized protein</fullName>
    </submittedName>
</protein>